<gene>
    <name evidence="5" type="ORF">AK830_g6718</name>
</gene>
<dbReference type="Proteomes" id="UP000050424">
    <property type="component" value="Unassembled WGS sequence"/>
</dbReference>
<protein>
    <recommendedName>
        <fullName evidence="4">Reverse transcriptase domain-containing protein</fullName>
    </recommendedName>
</protein>
<dbReference type="GO" id="GO:0005739">
    <property type="term" value="C:mitochondrion"/>
    <property type="evidence" value="ECO:0007669"/>
    <property type="project" value="UniProtKB-SubCell"/>
</dbReference>
<keyword evidence="3" id="KW-0732">Signal</keyword>
<evidence type="ECO:0000313" key="5">
    <source>
        <dbReference type="EMBL" id="KPM39835.1"/>
    </source>
</evidence>
<dbReference type="InterPro" id="IPR009291">
    <property type="entry name" value="Vps62"/>
</dbReference>
<dbReference type="OrthoDB" id="188042at2759"/>
<dbReference type="PANTHER" id="PTHR48174:SF5">
    <property type="entry name" value="VACUOLAR PROTEIN SORTING-ASSOCIATED PROTEIN 62"/>
    <property type="match status" value="1"/>
</dbReference>
<evidence type="ECO:0000256" key="3">
    <source>
        <dbReference type="SAM" id="SignalP"/>
    </source>
</evidence>
<dbReference type="InterPro" id="IPR000477">
    <property type="entry name" value="RT_dom"/>
</dbReference>
<dbReference type="PANTHER" id="PTHR48174">
    <property type="entry name" value="DUF946 FAMILY PROTEIN"/>
    <property type="match status" value="1"/>
</dbReference>
<dbReference type="InterPro" id="IPR043502">
    <property type="entry name" value="DNA/RNA_pol_sf"/>
</dbReference>
<evidence type="ECO:0000259" key="4">
    <source>
        <dbReference type="Pfam" id="PF00078"/>
    </source>
</evidence>
<reference evidence="5 6" key="1">
    <citation type="submission" date="2015-09" db="EMBL/GenBank/DDBJ databases">
        <title>Draft genome of a European isolate of the apple canker pathogen Neonectria ditissima.</title>
        <authorList>
            <person name="Gomez-Cortecero A."/>
            <person name="Harrison R.J."/>
            <person name="Armitage A.D."/>
        </authorList>
    </citation>
    <scope>NUCLEOTIDE SEQUENCE [LARGE SCALE GENOMIC DNA]</scope>
    <source>
        <strain evidence="5 6">R09/05</strain>
    </source>
</reference>
<accession>A0A0P7APV2</accession>
<comment type="subcellular location">
    <subcellularLocation>
        <location evidence="1">Mitochondrion</location>
    </subcellularLocation>
</comment>
<dbReference type="Pfam" id="PF00078">
    <property type="entry name" value="RVT_1"/>
    <property type="match status" value="1"/>
</dbReference>
<dbReference type="Pfam" id="PF06101">
    <property type="entry name" value="Vps62"/>
    <property type="match status" value="1"/>
</dbReference>
<keyword evidence="2" id="KW-0496">Mitochondrion</keyword>
<name>A0A0P7APV2_9HYPO</name>
<evidence type="ECO:0000256" key="1">
    <source>
        <dbReference type="ARBA" id="ARBA00004173"/>
    </source>
</evidence>
<organism evidence="5 6">
    <name type="scientific">Neonectria ditissima</name>
    <dbReference type="NCBI Taxonomy" id="78410"/>
    <lineage>
        <taxon>Eukaryota</taxon>
        <taxon>Fungi</taxon>
        <taxon>Dikarya</taxon>
        <taxon>Ascomycota</taxon>
        <taxon>Pezizomycotina</taxon>
        <taxon>Sordariomycetes</taxon>
        <taxon>Hypocreomycetidae</taxon>
        <taxon>Hypocreales</taxon>
        <taxon>Nectriaceae</taxon>
        <taxon>Neonectria</taxon>
    </lineage>
</organism>
<feature type="domain" description="Reverse transcriptase" evidence="4">
    <location>
        <begin position="408"/>
        <end position="499"/>
    </location>
</feature>
<feature type="chain" id="PRO_5006134965" description="Reverse transcriptase domain-containing protein" evidence="3">
    <location>
        <begin position="32"/>
        <end position="916"/>
    </location>
</feature>
<evidence type="ECO:0000313" key="6">
    <source>
        <dbReference type="Proteomes" id="UP000050424"/>
    </source>
</evidence>
<comment type="caution">
    <text evidence="5">The sequence shown here is derived from an EMBL/GenBank/DDBJ whole genome shotgun (WGS) entry which is preliminary data.</text>
</comment>
<feature type="signal peptide" evidence="3">
    <location>
        <begin position="1"/>
        <end position="31"/>
    </location>
</feature>
<dbReference type="STRING" id="78410.A0A0P7APV2"/>
<evidence type="ECO:0000256" key="2">
    <source>
        <dbReference type="ARBA" id="ARBA00023128"/>
    </source>
</evidence>
<sequence>MAHQCRRLSRLFPSLVVWLLVAQVQISGVLSKPTPAQRAAKSILADASRAVPDYVTRYAPLVWLHSDDAFRPSDLLDHVRRTTPMVNQKPVPGLPDLDLDNLALLNDVDVEAGQVVALTSNDDVTDLPAWLFGETPDESGRILNATPCVVVAVERGPRDVDAFFFYFYSYDQGANISQVLEPLNGLAGGMADGMHYGNHVGDWEHNMVRFRDGEPTGIYYSQHSSGAAYSWNDTGLSLRDGRPLVFSAYGSHANYASSGDHVHDKVLLDYCDAGQLWDPVLSAYFYHMDPTSFALTRLSPSGATTPPDSNLRSFFYFTGIWGDAEYPGDHDGQKTVPVFGLKRYVSGPQGPIWKQLVRKGLFPDDPEPKQFVQWAVGVFMSCEHAALHTPPQPQALELSKVLRLLKKIAQGIPDWIVLWVWSFLSDRSIVVRMPGYTGEKCWVNIGIPQGSPLSPLLFLFFAAPILEILVMKHSVDDGIFAFAYIDDTYILVTSQDYEHNSEKKDSKVVPQIPEFLNRKEPWKQPKEVMTILGVQVDYRLKWDLHIEMIRAKVRTRLRRLQRICGYIWGPPLASMRQFYMTKIRPVFFYACGAWFMHLEDAHLPRGLGQKYLGILTSLQYECLLQVSGAMAKTSRMVLEKELNIESIDVFLNRLAIIHRARALSDPGYGVMDLIANPTFLSLSKSHPYNALQKVAKEVELEARAKFSQHQGGVDQSGKGKRTWSDPIARRNAIRACCKRRGQAICAERWKKYQESHAKKTQALVEGWGPSSFGYYKNLTRVQSTMLLHCRTEVIGLNAYLSSISTKKSPLAESPNCPSPRCRGRAHTVHHLFVYCRELIAARVFLIQKLGHTDIKLLLTKDAAIAADWAITFFRIPQFDHVQEASIFHQYRDLDWYKKESQFEHPKKHPHSLYEGT</sequence>
<dbReference type="SUPFAM" id="SSF56672">
    <property type="entry name" value="DNA/RNA polymerases"/>
    <property type="match status" value="1"/>
</dbReference>
<proteinExistence type="predicted"/>
<keyword evidence="6" id="KW-1185">Reference proteome</keyword>
<dbReference type="AlphaFoldDB" id="A0A0P7APV2"/>
<dbReference type="EMBL" id="LKCW01000097">
    <property type="protein sequence ID" value="KPM39835.1"/>
    <property type="molecule type" value="Genomic_DNA"/>
</dbReference>